<keyword evidence="3 6" id="KW-0274">FAD</keyword>
<reference evidence="9 10" key="1">
    <citation type="submission" date="2022-04" db="EMBL/GenBank/DDBJ databases">
        <title>Halobacillus sp. isolated from saltern.</title>
        <authorList>
            <person name="Won M."/>
            <person name="Lee C.-M."/>
            <person name="Woen H.-Y."/>
            <person name="Kwon S.-W."/>
        </authorList>
    </citation>
    <scope>NUCLEOTIDE SEQUENCE [LARGE SCALE GENOMIC DNA]</scope>
    <source>
        <strain evidence="9 10">SSTM10-2</strain>
    </source>
</reference>
<dbReference type="PRINTS" id="PR00469">
    <property type="entry name" value="PNDRDTASEII"/>
</dbReference>
<feature type="binding site" evidence="6">
    <location>
        <position position="126"/>
    </location>
    <ligand>
        <name>FAD</name>
        <dbReference type="ChEBI" id="CHEBI:57692"/>
    </ligand>
</feature>
<dbReference type="InterPro" id="IPR022890">
    <property type="entry name" value="Fd--NADP_Rdtase_type_2"/>
</dbReference>
<organism evidence="9 10">
    <name type="scientific">Halobacillus shinanisalinarum</name>
    <dbReference type="NCBI Taxonomy" id="2932258"/>
    <lineage>
        <taxon>Bacteria</taxon>
        <taxon>Bacillati</taxon>
        <taxon>Bacillota</taxon>
        <taxon>Bacilli</taxon>
        <taxon>Bacillales</taxon>
        <taxon>Bacillaceae</taxon>
        <taxon>Halobacillus</taxon>
    </lineage>
</organism>
<evidence type="ECO:0000256" key="5">
    <source>
        <dbReference type="ARBA" id="ARBA00023002"/>
    </source>
</evidence>
<evidence type="ECO:0000256" key="2">
    <source>
        <dbReference type="ARBA" id="ARBA00022630"/>
    </source>
</evidence>
<evidence type="ECO:0000256" key="3">
    <source>
        <dbReference type="ARBA" id="ARBA00022827"/>
    </source>
</evidence>
<keyword evidence="5 6" id="KW-0560">Oxidoreductase</keyword>
<dbReference type="InterPro" id="IPR050097">
    <property type="entry name" value="Ferredoxin-NADP_redctase_2"/>
</dbReference>
<evidence type="ECO:0000313" key="9">
    <source>
        <dbReference type="EMBL" id="UOQ95742.1"/>
    </source>
</evidence>
<dbReference type="InterPro" id="IPR023753">
    <property type="entry name" value="FAD/NAD-binding_dom"/>
</dbReference>
<dbReference type="EMBL" id="CP095074">
    <property type="protein sequence ID" value="UOQ95742.1"/>
    <property type="molecule type" value="Genomic_DNA"/>
</dbReference>
<keyword evidence="7" id="KW-0812">Transmembrane</keyword>
<name>A0ABY4H5K0_9BACI</name>
<feature type="binding site" evidence="6">
    <location>
        <position position="288"/>
    </location>
    <ligand>
        <name>FAD</name>
        <dbReference type="ChEBI" id="CHEBI:57692"/>
    </ligand>
</feature>
<evidence type="ECO:0000256" key="4">
    <source>
        <dbReference type="ARBA" id="ARBA00022857"/>
    </source>
</evidence>
<comment type="subunit">
    <text evidence="1 6">Homodimer.</text>
</comment>
<feature type="binding site" evidence="6">
    <location>
        <position position="47"/>
    </location>
    <ligand>
        <name>FAD</name>
        <dbReference type="ChEBI" id="CHEBI:57692"/>
    </ligand>
</feature>
<keyword evidence="7" id="KW-0472">Membrane</keyword>
<feature type="binding site" evidence="6">
    <location>
        <position position="329"/>
    </location>
    <ligand>
        <name>FAD</name>
        <dbReference type="ChEBI" id="CHEBI:57692"/>
    </ligand>
</feature>
<comment type="catalytic activity">
    <reaction evidence="6">
        <text>2 reduced [2Fe-2S]-[ferredoxin] + NADP(+) + H(+) = 2 oxidized [2Fe-2S]-[ferredoxin] + NADPH</text>
        <dbReference type="Rhea" id="RHEA:20125"/>
        <dbReference type="Rhea" id="RHEA-COMP:10000"/>
        <dbReference type="Rhea" id="RHEA-COMP:10001"/>
        <dbReference type="ChEBI" id="CHEBI:15378"/>
        <dbReference type="ChEBI" id="CHEBI:33737"/>
        <dbReference type="ChEBI" id="CHEBI:33738"/>
        <dbReference type="ChEBI" id="CHEBI:57783"/>
        <dbReference type="ChEBI" id="CHEBI:58349"/>
        <dbReference type="EC" id="1.18.1.2"/>
    </reaction>
</comment>
<dbReference type="SUPFAM" id="SSF51905">
    <property type="entry name" value="FAD/NAD(P)-binding domain"/>
    <property type="match status" value="1"/>
</dbReference>
<accession>A0ABY4H5K0</accession>
<keyword evidence="7" id="KW-1133">Transmembrane helix</keyword>
<dbReference type="HAMAP" id="MF_01685">
    <property type="entry name" value="FENR2"/>
    <property type="match status" value="1"/>
</dbReference>
<dbReference type="InterPro" id="IPR036188">
    <property type="entry name" value="FAD/NAD-bd_sf"/>
</dbReference>
<keyword evidence="4 6" id="KW-0521">NADP</keyword>
<keyword evidence="2 6" id="KW-0285">Flavoprotein</keyword>
<comment type="cofactor">
    <cofactor evidence="6">
        <name>FAD</name>
        <dbReference type="ChEBI" id="CHEBI:57692"/>
    </cofactor>
    <text evidence="6">Binds 1 FAD per subunit.</text>
</comment>
<feature type="binding site" evidence="6">
    <location>
        <position position="92"/>
    </location>
    <ligand>
        <name>FAD</name>
        <dbReference type="ChEBI" id="CHEBI:57692"/>
    </ligand>
</feature>
<dbReference type="EC" id="1.18.1.2" evidence="6"/>
<dbReference type="PRINTS" id="PR00368">
    <property type="entry name" value="FADPNR"/>
</dbReference>
<comment type="similarity">
    <text evidence="6">Belongs to the ferredoxin--NADP reductase type 2 family.</text>
</comment>
<dbReference type="Pfam" id="PF07992">
    <property type="entry name" value="Pyr_redox_2"/>
    <property type="match status" value="1"/>
</dbReference>
<feature type="domain" description="FAD/NAD(P)-binding" evidence="8">
    <location>
        <begin position="10"/>
        <end position="310"/>
    </location>
</feature>
<protein>
    <recommendedName>
        <fullName evidence="6">Ferredoxin--NADP reductase</fullName>
        <shortName evidence="6">FNR</shortName>
        <shortName evidence="6">Fd-NADP(+) reductase</shortName>
        <ecNumber evidence="6">1.18.1.2</ecNumber>
    </recommendedName>
</protein>
<feature type="binding site" evidence="6">
    <location>
        <position position="39"/>
    </location>
    <ligand>
        <name>FAD</name>
        <dbReference type="ChEBI" id="CHEBI:57692"/>
    </ligand>
</feature>
<dbReference type="Gene3D" id="3.50.50.60">
    <property type="entry name" value="FAD/NAD(P)-binding domain"/>
    <property type="match status" value="2"/>
</dbReference>
<feature type="transmembrane region" description="Helical" evidence="7">
    <location>
        <begin position="12"/>
        <end position="30"/>
    </location>
</feature>
<evidence type="ECO:0000313" key="10">
    <source>
        <dbReference type="Proteomes" id="UP000831880"/>
    </source>
</evidence>
<feature type="binding site" evidence="6">
    <location>
        <position position="52"/>
    </location>
    <ligand>
        <name>FAD</name>
        <dbReference type="ChEBI" id="CHEBI:57692"/>
    </ligand>
</feature>
<gene>
    <name evidence="9" type="ORF">MUO14_18555</name>
</gene>
<comment type="caution">
    <text evidence="6">Lacks conserved residue(s) required for the propagation of feature annotation.</text>
</comment>
<evidence type="ECO:0000256" key="1">
    <source>
        <dbReference type="ARBA" id="ARBA00011738"/>
    </source>
</evidence>
<sequence length="337" mass="36901">MRLMSEKKTYDITIIGAGPVGLFTAFYAGMRKASVKIIDSLPQVGGQLSALYPDKHIYDVGGFPKIKAQELVNQLHEQAQTFSPTISLEESVENVVRLEDGTFKLVTPSHIHYSRTIIITAGAGAFQPRKLKVERADSYEENCLHYAVKDLDRFKNRRVLVCGGGDSAVDWSLALESIAKEVTLIHRRPSFRAHEHSLSLLEKSSVGLKTPFEVSRLIGRDDALEQVLIQEVKGDNTHLLDVDDLIVNFGFVTSLGPLKTWGLDIKKNAIDVSSRMETNIPGIFAAGDVCTYEGKAKLIATGFGEAPIAVNHAKKLVDPKAKLQAGHSTSLFASSSK</sequence>
<evidence type="ECO:0000256" key="6">
    <source>
        <dbReference type="HAMAP-Rule" id="MF_01685"/>
    </source>
</evidence>
<proteinExistence type="inferred from homology"/>
<evidence type="ECO:0000259" key="8">
    <source>
        <dbReference type="Pfam" id="PF07992"/>
    </source>
</evidence>
<evidence type="ECO:0000256" key="7">
    <source>
        <dbReference type="SAM" id="Phobius"/>
    </source>
</evidence>
<keyword evidence="10" id="KW-1185">Reference proteome</keyword>
<dbReference type="Proteomes" id="UP000831880">
    <property type="component" value="Chromosome"/>
</dbReference>
<dbReference type="PANTHER" id="PTHR48105">
    <property type="entry name" value="THIOREDOXIN REDUCTASE 1-RELATED-RELATED"/>
    <property type="match status" value="1"/>
</dbReference>